<dbReference type="PANTHER" id="PTHR34204:SF2">
    <property type="entry name" value="RNA-BINDING ASCH DOMAIN PROTEIN"/>
    <property type="match status" value="1"/>
</dbReference>
<evidence type="ECO:0000313" key="2">
    <source>
        <dbReference type="EMBL" id="KAK1418957.1"/>
    </source>
</evidence>
<proteinExistence type="predicted"/>
<dbReference type="CDD" id="cd06555">
    <property type="entry name" value="ASCH_PF0470_like"/>
    <property type="match status" value="1"/>
</dbReference>
<feature type="domain" description="ASCH" evidence="1">
    <location>
        <begin position="161"/>
        <end position="263"/>
    </location>
</feature>
<evidence type="ECO:0000259" key="1">
    <source>
        <dbReference type="SMART" id="SM01022"/>
    </source>
</evidence>
<name>A0AAD8K9W4_TARER</name>
<dbReference type="AlphaFoldDB" id="A0AAD8K9W4"/>
<dbReference type="SMART" id="SM01022">
    <property type="entry name" value="ASCH"/>
    <property type="match status" value="1"/>
</dbReference>
<accession>A0AAD8K9W4</accession>
<dbReference type="PANTHER" id="PTHR34204">
    <property type="entry name" value="RNA-BINDING ASCH DOMAIN PROTEIN"/>
    <property type="match status" value="1"/>
</dbReference>
<dbReference type="Proteomes" id="UP001229421">
    <property type="component" value="Unassembled WGS sequence"/>
</dbReference>
<comment type="caution">
    <text evidence="2">The sequence shown here is derived from an EMBL/GenBank/DDBJ whole genome shotgun (WGS) entry which is preliminary data.</text>
</comment>
<dbReference type="InterPro" id="IPR007374">
    <property type="entry name" value="ASCH_domain"/>
</dbReference>
<keyword evidence="3" id="KW-1185">Reference proteome</keyword>
<dbReference type="EMBL" id="JAUHHV010000007">
    <property type="protein sequence ID" value="KAK1418957.1"/>
    <property type="molecule type" value="Genomic_DNA"/>
</dbReference>
<evidence type="ECO:0000313" key="3">
    <source>
        <dbReference type="Proteomes" id="UP001229421"/>
    </source>
</evidence>
<dbReference type="Gene3D" id="2.30.130.30">
    <property type="entry name" value="Hypothetical protein"/>
    <property type="match status" value="1"/>
</dbReference>
<dbReference type="Pfam" id="PF04266">
    <property type="entry name" value="ASCH"/>
    <property type="match status" value="1"/>
</dbReference>
<dbReference type="SUPFAM" id="SSF88697">
    <property type="entry name" value="PUA domain-like"/>
    <property type="match status" value="1"/>
</dbReference>
<organism evidence="2 3">
    <name type="scientific">Tagetes erecta</name>
    <name type="common">African marigold</name>
    <dbReference type="NCBI Taxonomy" id="13708"/>
    <lineage>
        <taxon>Eukaryota</taxon>
        <taxon>Viridiplantae</taxon>
        <taxon>Streptophyta</taxon>
        <taxon>Embryophyta</taxon>
        <taxon>Tracheophyta</taxon>
        <taxon>Spermatophyta</taxon>
        <taxon>Magnoliopsida</taxon>
        <taxon>eudicotyledons</taxon>
        <taxon>Gunneridae</taxon>
        <taxon>Pentapetalae</taxon>
        <taxon>asterids</taxon>
        <taxon>campanulids</taxon>
        <taxon>Asterales</taxon>
        <taxon>Asteraceae</taxon>
        <taxon>Asteroideae</taxon>
        <taxon>Heliantheae alliance</taxon>
        <taxon>Tageteae</taxon>
        <taxon>Tagetes</taxon>
    </lineage>
</organism>
<protein>
    <recommendedName>
        <fullName evidence="1">ASCH domain-containing protein</fullName>
    </recommendedName>
</protein>
<sequence>MEVDQELVLTVKLGGIYTLLETEEAACTAALMSKLQLKDCIEPLLNFTLTLSIKQSIDLGLSNDFCSNLLLNEDDHDHRTYLSSTSSTVHFEGVPSYPLYKHLASALLNSISSGAIHTMRNDTPLIREDSSLKQKECEWNRIIREKGSDIVRMLETVEVELHVQEPFFSQLKDGCKTVEGRCADGARRFEPGSLILFNKCLLLQVQDVHWYPSFSDMLAAEGLAKVLPDVETIKEGTQIYRKFYSEERERSNGVLAIRIKPASQLYEHLAAILAALSYDGIQRLLGISHTVGTIPDALPLPRSTLLSAFSLPHNPDVKSSVLNDGARALAKHVNRSKGKFWGSFSGNESHKNMLALKVINHLIAHCCWLNVHIVPPHGPVFEIRVQDGYGARWSLNPTKFIGFLEPYTADGYAKGWKH</sequence>
<reference evidence="2" key="1">
    <citation type="journal article" date="2023" name="bioRxiv">
        <title>Improved chromosome-level genome assembly for marigold (Tagetes erecta).</title>
        <authorList>
            <person name="Jiang F."/>
            <person name="Yuan L."/>
            <person name="Wang S."/>
            <person name="Wang H."/>
            <person name="Xu D."/>
            <person name="Wang A."/>
            <person name="Fan W."/>
        </authorList>
    </citation>
    <scope>NUCLEOTIDE SEQUENCE</scope>
    <source>
        <strain evidence="2">WSJ</strain>
        <tissue evidence="2">Leaf</tissue>
    </source>
</reference>
<gene>
    <name evidence="2" type="ORF">QVD17_28111</name>
</gene>
<dbReference type="InterPro" id="IPR015947">
    <property type="entry name" value="PUA-like_sf"/>
</dbReference>